<evidence type="ECO:0000256" key="4">
    <source>
        <dbReference type="ARBA" id="ARBA00022496"/>
    </source>
</evidence>
<evidence type="ECO:0000256" key="1">
    <source>
        <dbReference type="ARBA" id="ARBA00004196"/>
    </source>
</evidence>
<reference evidence="8 9" key="1">
    <citation type="journal article" date="2017" name="Int. J. Syst. Evol. Microbiol.">
        <title>Brenneria populi subsp. brevivirga subsp. nov. isolated from symptomatic bark of Populus x euramericana canker, and description of Brenneria populi subsp. populi subsp. nov.</title>
        <authorList>
            <person name="Zheng M.H."/>
            <person name="Piao C.G."/>
            <person name="Xue H."/>
            <person name="Guo M.W."/>
            <person name="Li Y."/>
        </authorList>
    </citation>
    <scope>NUCLEOTIDE SEQUENCE [LARGE SCALE GENOMIC DNA]</scope>
    <source>
        <strain evidence="8 9">D9-5</strain>
    </source>
</reference>
<name>A0ABU6JPS3_9GAMM</name>
<organism evidence="8 9">
    <name type="scientific">Brenneria populi</name>
    <dbReference type="NCBI Taxonomy" id="1505588"/>
    <lineage>
        <taxon>Bacteria</taxon>
        <taxon>Pseudomonadati</taxon>
        <taxon>Pseudomonadota</taxon>
        <taxon>Gammaproteobacteria</taxon>
        <taxon>Enterobacterales</taxon>
        <taxon>Pectobacteriaceae</taxon>
        <taxon>Brenneria</taxon>
    </lineage>
</organism>
<accession>A0ABU6JPS3</accession>
<evidence type="ECO:0000259" key="7">
    <source>
        <dbReference type="PROSITE" id="PS50983"/>
    </source>
</evidence>
<feature type="signal peptide" evidence="6">
    <location>
        <begin position="1"/>
        <end position="30"/>
    </location>
</feature>
<evidence type="ECO:0000313" key="9">
    <source>
        <dbReference type="Proteomes" id="UP001309705"/>
    </source>
</evidence>
<feature type="domain" description="Fe/B12 periplasmic-binding" evidence="7">
    <location>
        <begin position="54"/>
        <end position="319"/>
    </location>
</feature>
<evidence type="ECO:0000256" key="6">
    <source>
        <dbReference type="SAM" id="SignalP"/>
    </source>
</evidence>
<dbReference type="InterPro" id="IPR051313">
    <property type="entry name" value="Bact_iron-sidero_bind"/>
</dbReference>
<proteinExistence type="inferred from homology"/>
<keyword evidence="3" id="KW-0813">Transport</keyword>
<evidence type="ECO:0000313" key="8">
    <source>
        <dbReference type="EMBL" id="MEC5342583.1"/>
    </source>
</evidence>
<feature type="chain" id="PRO_5045214789" evidence="6">
    <location>
        <begin position="31"/>
        <end position="325"/>
    </location>
</feature>
<keyword evidence="4" id="KW-0406">Ion transport</keyword>
<dbReference type="Pfam" id="PF01497">
    <property type="entry name" value="Peripla_BP_2"/>
    <property type="match status" value="1"/>
</dbReference>
<comment type="subcellular location">
    <subcellularLocation>
        <location evidence="1">Cell envelope</location>
    </subcellularLocation>
</comment>
<dbReference type="NCBIfam" id="NF008200">
    <property type="entry name" value="PRK10957.1"/>
    <property type="match status" value="1"/>
</dbReference>
<sequence length="325" mass="34423">MNNKKSRANAGRLLLMLAALAGFIVQAAHAGAVWPRTFHNADGTTTVLPAQPKRILSTSVTISGTLLAIDAPLAASAAAANGRFFAQWDKTAQARRVEKLWPAGSVDLEAVYAVAPDLIVVAATGGDSALGQIDELNAIAPTIVLDYGGQTWQALARQISVAVGLEAQTNVRIAEFDAEVNAARDKITPPQGKVNIISYNGPGASNPIATSDGVHARLLSALGFSLEAPDPAWQSSVAPRQDFIWAQYENLTQLTASTTFLLSAGDDKAAAFLRDPMLANLPSVKKKQVYGLGVNSFRIDYFSAREIIDGIVRQFDRSARVGPSS</sequence>
<dbReference type="PROSITE" id="PS50983">
    <property type="entry name" value="FE_B12_PBP"/>
    <property type="match status" value="1"/>
</dbReference>
<dbReference type="EMBL" id="JAYWTM010000006">
    <property type="protein sequence ID" value="MEC5342583.1"/>
    <property type="molecule type" value="Genomic_DNA"/>
</dbReference>
<dbReference type="RefSeq" id="WP_327617654.1">
    <property type="nucleotide sequence ID" value="NZ_JAYWTM010000006.1"/>
</dbReference>
<keyword evidence="9" id="KW-1185">Reference proteome</keyword>
<comment type="caution">
    <text evidence="8">The sequence shown here is derived from an EMBL/GenBank/DDBJ whole genome shotgun (WGS) entry which is preliminary data.</text>
</comment>
<protein>
    <submittedName>
        <fullName evidence="8">Fe2+-enterobactin ABC transporter substrate-binding protein</fullName>
    </submittedName>
</protein>
<evidence type="ECO:0000256" key="5">
    <source>
        <dbReference type="ARBA" id="ARBA00022729"/>
    </source>
</evidence>
<dbReference type="PANTHER" id="PTHR30532">
    <property type="entry name" value="IRON III DICITRATE-BINDING PERIPLASMIC PROTEIN"/>
    <property type="match status" value="1"/>
</dbReference>
<dbReference type="PANTHER" id="PTHR30532:SF24">
    <property type="entry name" value="FERRIC ENTEROBACTIN-BINDING PERIPLASMIC PROTEIN FEPB"/>
    <property type="match status" value="1"/>
</dbReference>
<dbReference type="Gene3D" id="3.40.50.1980">
    <property type="entry name" value="Nitrogenase molybdenum iron protein domain"/>
    <property type="match status" value="2"/>
</dbReference>
<comment type="similarity">
    <text evidence="2">Belongs to the bacterial solute-binding protein 8 family.</text>
</comment>
<keyword evidence="4" id="KW-0408">Iron</keyword>
<dbReference type="SUPFAM" id="SSF53807">
    <property type="entry name" value="Helical backbone' metal receptor"/>
    <property type="match status" value="1"/>
</dbReference>
<keyword evidence="4" id="KW-0410">Iron transport</keyword>
<dbReference type="Proteomes" id="UP001309705">
    <property type="component" value="Unassembled WGS sequence"/>
</dbReference>
<keyword evidence="5 6" id="KW-0732">Signal</keyword>
<dbReference type="InterPro" id="IPR002491">
    <property type="entry name" value="ABC_transptr_periplasmic_BD"/>
</dbReference>
<evidence type="ECO:0000256" key="3">
    <source>
        <dbReference type="ARBA" id="ARBA00022448"/>
    </source>
</evidence>
<evidence type="ECO:0000256" key="2">
    <source>
        <dbReference type="ARBA" id="ARBA00008814"/>
    </source>
</evidence>
<gene>
    <name evidence="8" type="primary">fepB</name>
    <name evidence="8" type="ORF">VSX58_08180</name>
</gene>